<evidence type="ECO:0000313" key="4">
    <source>
        <dbReference type="Proteomes" id="UP000254968"/>
    </source>
</evidence>
<dbReference type="EMBL" id="UGNV01000001">
    <property type="protein sequence ID" value="STX27705.1"/>
    <property type="molecule type" value="Genomic_DNA"/>
</dbReference>
<gene>
    <name evidence="3" type="ORF">NCTC13315_00212</name>
</gene>
<dbReference type="Pfam" id="PF01757">
    <property type="entry name" value="Acyl_transf_3"/>
    <property type="match status" value="1"/>
</dbReference>
<feature type="transmembrane region" description="Helical" evidence="1">
    <location>
        <begin position="181"/>
        <end position="199"/>
    </location>
</feature>
<dbReference type="GO" id="GO:0016020">
    <property type="term" value="C:membrane"/>
    <property type="evidence" value="ECO:0007669"/>
    <property type="project" value="TreeGrafter"/>
</dbReference>
<organism evidence="3 4">
    <name type="scientific">Legionella beliardensis</name>
    <dbReference type="NCBI Taxonomy" id="91822"/>
    <lineage>
        <taxon>Bacteria</taxon>
        <taxon>Pseudomonadati</taxon>
        <taxon>Pseudomonadota</taxon>
        <taxon>Gammaproteobacteria</taxon>
        <taxon>Legionellales</taxon>
        <taxon>Legionellaceae</taxon>
        <taxon>Legionella</taxon>
    </lineage>
</organism>
<dbReference type="GO" id="GO:0016747">
    <property type="term" value="F:acyltransferase activity, transferring groups other than amino-acyl groups"/>
    <property type="evidence" value="ECO:0007669"/>
    <property type="project" value="InterPro"/>
</dbReference>
<proteinExistence type="predicted"/>
<dbReference type="OrthoDB" id="9767863at2"/>
<dbReference type="GO" id="GO:0000271">
    <property type="term" value="P:polysaccharide biosynthetic process"/>
    <property type="evidence" value="ECO:0007669"/>
    <property type="project" value="TreeGrafter"/>
</dbReference>
<protein>
    <submittedName>
        <fullName evidence="3">Acyltransferase</fullName>
    </submittedName>
</protein>
<keyword evidence="3" id="KW-0012">Acyltransferase</keyword>
<keyword evidence="1" id="KW-1133">Transmembrane helix</keyword>
<keyword evidence="3" id="KW-0808">Transferase</keyword>
<dbReference type="InterPro" id="IPR002656">
    <property type="entry name" value="Acyl_transf_3_dom"/>
</dbReference>
<keyword evidence="1" id="KW-0812">Transmembrane</keyword>
<dbReference type="PANTHER" id="PTHR23028">
    <property type="entry name" value="ACETYLTRANSFERASE"/>
    <property type="match status" value="1"/>
</dbReference>
<dbReference type="RefSeq" id="WP_115301500.1">
    <property type="nucleotide sequence ID" value="NZ_CAAAHO010000003.1"/>
</dbReference>
<feature type="transmembrane region" description="Helical" evidence="1">
    <location>
        <begin position="248"/>
        <end position="265"/>
    </location>
</feature>
<evidence type="ECO:0000259" key="2">
    <source>
        <dbReference type="Pfam" id="PF01757"/>
    </source>
</evidence>
<feature type="transmembrane region" description="Helical" evidence="1">
    <location>
        <begin position="205"/>
        <end position="221"/>
    </location>
</feature>
<feature type="transmembrane region" description="Helical" evidence="1">
    <location>
        <begin position="88"/>
        <end position="110"/>
    </location>
</feature>
<name>A0A378HZA7_9GAMM</name>
<keyword evidence="1" id="KW-0472">Membrane</keyword>
<dbReference type="Proteomes" id="UP000254968">
    <property type="component" value="Unassembled WGS sequence"/>
</dbReference>
<feature type="transmembrane region" description="Helical" evidence="1">
    <location>
        <begin position="47"/>
        <end position="67"/>
    </location>
</feature>
<evidence type="ECO:0000256" key="1">
    <source>
        <dbReference type="SAM" id="Phobius"/>
    </source>
</evidence>
<feature type="transmembrane region" description="Helical" evidence="1">
    <location>
        <begin position="155"/>
        <end position="174"/>
    </location>
</feature>
<dbReference type="AlphaFoldDB" id="A0A378HZA7"/>
<dbReference type="InterPro" id="IPR050879">
    <property type="entry name" value="Acyltransferase_3"/>
</dbReference>
<dbReference type="PANTHER" id="PTHR23028:SF53">
    <property type="entry name" value="ACYL_TRANSF_3 DOMAIN-CONTAINING PROTEIN"/>
    <property type="match status" value="1"/>
</dbReference>
<sequence>MARLKDIYNSKNNNLLLLRLLCATFVVFCHSWDLLKVDNPLATILHFLPFTSNLGVLCFFVISGFLITESYVKNNQVIYFIKARILRILPGFIASLIVTALIIGSLATTLPLKDYLSLPQVYSYIYHNMMLSRLQLELPGVFASNPLPGAVNGSLWTLVIEIRLYVITLLIGIVGGFKKRYTALLVSALLFVPFTYYFYHRHGPIFAEPIFFYIAGSLFYIFKDKIIINFFYALLGVGMFILCPYPVQFAIAVVVFTYCVMIIAFKRKLSLPFLDKCGDFSYGIYIYAFPIQQLIINLNPKIMPVQLFLISFLLSLLAAIGSWFLIEKPALALKNLKFNYFKPAKI</sequence>
<reference evidence="3 4" key="1">
    <citation type="submission" date="2018-06" db="EMBL/GenBank/DDBJ databases">
        <authorList>
            <consortium name="Pathogen Informatics"/>
            <person name="Doyle S."/>
        </authorList>
    </citation>
    <scope>NUCLEOTIDE SEQUENCE [LARGE SCALE GENOMIC DNA]</scope>
    <source>
        <strain evidence="3 4">NCTC13315</strain>
    </source>
</reference>
<feature type="domain" description="Acyltransferase 3" evidence="2">
    <location>
        <begin position="15"/>
        <end position="320"/>
    </location>
</feature>
<accession>A0A378HZA7</accession>
<feature type="transmembrane region" description="Helical" evidence="1">
    <location>
        <begin position="302"/>
        <end position="326"/>
    </location>
</feature>
<evidence type="ECO:0000313" key="3">
    <source>
        <dbReference type="EMBL" id="STX27705.1"/>
    </source>
</evidence>
<keyword evidence="4" id="KW-1185">Reference proteome</keyword>
<feature type="transmembrane region" description="Helical" evidence="1">
    <location>
        <begin position="277"/>
        <end position="296"/>
    </location>
</feature>